<dbReference type="OrthoDB" id="9814946at2"/>
<dbReference type="GO" id="GO:0016853">
    <property type="term" value="F:isomerase activity"/>
    <property type="evidence" value="ECO:0007669"/>
    <property type="project" value="UniProtKB-KW"/>
</dbReference>
<evidence type="ECO:0000313" key="3">
    <source>
        <dbReference type="Proteomes" id="UP000283880"/>
    </source>
</evidence>
<dbReference type="Gene3D" id="3.20.20.150">
    <property type="entry name" value="Divalent-metal-dependent TIM barrel enzymes"/>
    <property type="match status" value="1"/>
</dbReference>
<dbReference type="EMBL" id="QSBM01000018">
    <property type="protein sequence ID" value="RGX25787.1"/>
    <property type="molecule type" value="Genomic_DNA"/>
</dbReference>
<dbReference type="InterPro" id="IPR013022">
    <property type="entry name" value="Xyl_isomerase-like_TIM-brl"/>
</dbReference>
<dbReference type="Pfam" id="PF01261">
    <property type="entry name" value="AP_endonuc_2"/>
    <property type="match status" value="1"/>
</dbReference>
<dbReference type="AlphaFoldDB" id="A0A413FAN0"/>
<gene>
    <name evidence="2" type="ORF">DWV29_20790</name>
</gene>
<organism evidence="2 3">
    <name type="scientific">Enterocloster asparagiformis</name>
    <dbReference type="NCBI Taxonomy" id="333367"/>
    <lineage>
        <taxon>Bacteria</taxon>
        <taxon>Bacillati</taxon>
        <taxon>Bacillota</taxon>
        <taxon>Clostridia</taxon>
        <taxon>Lachnospirales</taxon>
        <taxon>Lachnospiraceae</taxon>
        <taxon>Enterocloster</taxon>
    </lineage>
</organism>
<dbReference type="InterPro" id="IPR050312">
    <property type="entry name" value="IolE/XylAMocC-like"/>
</dbReference>
<keyword evidence="2" id="KW-0413">Isomerase</keyword>
<dbReference type="InterPro" id="IPR036237">
    <property type="entry name" value="Xyl_isomerase-like_sf"/>
</dbReference>
<accession>A0A413FAN0</accession>
<protein>
    <submittedName>
        <fullName evidence="2">Sugar phosphate isomerase/epimerase</fullName>
    </submittedName>
</protein>
<name>A0A413FAN0_9FIRM</name>
<sequence length="289" mass="33532">MTKGEKLMKKMTMERVSVLTVQYQQYSWEYMLDSFEKIGVKNIEMWPGEPHYCRLDYTSSGEAARRIREMKKQLDDRGIKVIMYTPETLAYPFNPAGKGDAYRNRTIDWFKWAMEDAQEFGCHNLFCNSGWGLHDEPREEAWKRAVDSFQKIAAHAKTQGITMSLEQLQPYESNLVQSARDMQKMIADVGMDNFGCCVDMGAMAVAGDTLEDFYNVLADDVVNHVHFCDANHEILGARGLPLESYIHTLEEHNYNGYLCLEIYDSMYLDCAHRAFEESYDWLRKRLPEA</sequence>
<dbReference type="SUPFAM" id="SSF51658">
    <property type="entry name" value="Xylose isomerase-like"/>
    <property type="match status" value="1"/>
</dbReference>
<comment type="caution">
    <text evidence="2">The sequence shown here is derived from an EMBL/GenBank/DDBJ whole genome shotgun (WGS) entry which is preliminary data.</text>
</comment>
<reference evidence="2 3" key="1">
    <citation type="submission" date="2018-08" db="EMBL/GenBank/DDBJ databases">
        <title>A genome reference for cultivated species of the human gut microbiota.</title>
        <authorList>
            <person name="Zou Y."/>
            <person name="Xue W."/>
            <person name="Luo G."/>
        </authorList>
    </citation>
    <scope>NUCLEOTIDE SEQUENCE [LARGE SCALE GENOMIC DNA]</scope>
    <source>
        <strain evidence="2 3">AF04-15</strain>
    </source>
</reference>
<evidence type="ECO:0000259" key="1">
    <source>
        <dbReference type="Pfam" id="PF01261"/>
    </source>
</evidence>
<feature type="domain" description="Xylose isomerase-like TIM barrel" evidence="1">
    <location>
        <begin position="36"/>
        <end position="284"/>
    </location>
</feature>
<dbReference type="Proteomes" id="UP000283880">
    <property type="component" value="Unassembled WGS sequence"/>
</dbReference>
<proteinExistence type="predicted"/>
<evidence type="ECO:0000313" key="2">
    <source>
        <dbReference type="EMBL" id="RGX25787.1"/>
    </source>
</evidence>
<dbReference type="PANTHER" id="PTHR12110">
    <property type="entry name" value="HYDROXYPYRUVATE ISOMERASE"/>
    <property type="match status" value="1"/>
</dbReference>